<proteinExistence type="predicted"/>
<reference evidence="2" key="1">
    <citation type="submission" date="2022-11" db="UniProtKB">
        <authorList>
            <consortium name="WormBaseParasite"/>
        </authorList>
    </citation>
    <scope>IDENTIFICATION</scope>
</reference>
<sequence>MATKSQYLLFKENSDIVDGDNNDDTFNNLNLNQSHKCSLVKSLNSENVDFGSKKVQNYDLTDKNNSQTRKKSNSWFNSTKNPPTVYSNIRYDFEKEKEKESEITNNNNSTLSLHIEAYENSFDCFTDLNRNENGGLKISKENKQLYHDSMAFIQTPFEFPRQQQGNQINTPEVMEYKANQKFLNPNQSITSNNGRLSNAVLQSSQVHKLPSNLVKFIPGKNHISGSFIRNAFKMMTSLPCGGLN</sequence>
<name>A0AC35FEV0_9BILA</name>
<dbReference type="WBParaSite" id="PS1159_v2.g16779.t1">
    <property type="protein sequence ID" value="PS1159_v2.g16779.t1"/>
    <property type="gene ID" value="PS1159_v2.g16779"/>
</dbReference>
<evidence type="ECO:0000313" key="1">
    <source>
        <dbReference type="Proteomes" id="UP000887580"/>
    </source>
</evidence>
<dbReference type="Proteomes" id="UP000887580">
    <property type="component" value="Unplaced"/>
</dbReference>
<evidence type="ECO:0000313" key="2">
    <source>
        <dbReference type="WBParaSite" id="PS1159_v2.g16779.t1"/>
    </source>
</evidence>
<organism evidence="1 2">
    <name type="scientific">Panagrolaimus sp. PS1159</name>
    <dbReference type="NCBI Taxonomy" id="55785"/>
    <lineage>
        <taxon>Eukaryota</taxon>
        <taxon>Metazoa</taxon>
        <taxon>Ecdysozoa</taxon>
        <taxon>Nematoda</taxon>
        <taxon>Chromadorea</taxon>
        <taxon>Rhabditida</taxon>
        <taxon>Tylenchina</taxon>
        <taxon>Panagrolaimomorpha</taxon>
        <taxon>Panagrolaimoidea</taxon>
        <taxon>Panagrolaimidae</taxon>
        <taxon>Panagrolaimus</taxon>
    </lineage>
</organism>
<accession>A0AC35FEV0</accession>
<protein>
    <submittedName>
        <fullName evidence="2">Uncharacterized protein</fullName>
    </submittedName>
</protein>